<evidence type="ECO:0000313" key="2">
    <source>
        <dbReference type="Proteomes" id="UP000465305"/>
    </source>
</evidence>
<protein>
    <recommendedName>
        <fullName evidence="3">DUF732 domain-containing protein</fullName>
    </recommendedName>
</protein>
<dbReference type="EMBL" id="BLKY01000001">
    <property type="protein sequence ID" value="GFG85840.1"/>
    <property type="molecule type" value="Genomic_DNA"/>
</dbReference>
<reference evidence="1 2" key="1">
    <citation type="journal article" date="2019" name="Emerg. Microbes Infect.">
        <title>Comprehensive subspecies identification of 175 nontuberculous mycobacteria species based on 7547 genomic profiles.</title>
        <authorList>
            <person name="Matsumoto Y."/>
            <person name="Kinjo T."/>
            <person name="Motooka D."/>
            <person name="Nabeya D."/>
            <person name="Jung N."/>
            <person name="Uechi K."/>
            <person name="Horii T."/>
            <person name="Iida T."/>
            <person name="Fujita J."/>
            <person name="Nakamura S."/>
        </authorList>
    </citation>
    <scope>NUCLEOTIDE SEQUENCE [LARGE SCALE GENOMIC DNA]</scope>
    <source>
        <strain evidence="1 2">JCM 30723</strain>
    </source>
</reference>
<evidence type="ECO:0008006" key="3">
    <source>
        <dbReference type="Google" id="ProtNLM"/>
    </source>
</evidence>
<dbReference type="Proteomes" id="UP000465305">
    <property type="component" value="Unassembled WGS sequence"/>
</dbReference>
<comment type="caution">
    <text evidence="1">The sequence shown here is derived from an EMBL/GenBank/DDBJ whole genome shotgun (WGS) entry which is preliminary data.</text>
</comment>
<accession>A0A7I9YB57</accession>
<gene>
    <name evidence="1" type="ORF">MALGJ_25160</name>
</gene>
<sequence>MYTAYWGNSRRVFGGLLFACRVDEGWGAGMGKLSRTATALGALPIGLVLAAPAHGIGDAVSDYVADHGGEVCAFMDDQPNLAGVKGAVNHILATSGLAENQTGRLLAGSVTADCPEYGGLVDEFVRYVHRRQQQQNGGIGAVLGN</sequence>
<organism evidence="1 2">
    <name type="scientific">Mycolicibacter algericus</name>
    <name type="common">Mycobacterium algericum</name>
    <dbReference type="NCBI Taxonomy" id="1288388"/>
    <lineage>
        <taxon>Bacteria</taxon>
        <taxon>Bacillati</taxon>
        <taxon>Actinomycetota</taxon>
        <taxon>Actinomycetes</taxon>
        <taxon>Mycobacteriales</taxon>
        <taxon>Mycobacteriaceae</taxon>
        <taxon>Mycolicibacter</taxon>
    </lineage>
</organism>
<name>A0A7I9YB57_MYCAL</name>
<proteinExistence type="predicted"/>
<evidence type="ECO:0000313" key="1">
    <source>
        <dbReference type="EMBL" id="GFG85840.1"/>
    </source>
</evidence>
<dbReference type="AlphaFoldDB" id="A0A7I9YB57"/>